<evidence type="ECO:0000313" key="2">
    <source>
        <dbReference type="Proteomes" id="UP000198923"/>
    </source>
</evidence>
<organism evidence="1 2">
    <name type="scientific">Sinosporangium album</name>
    <dbReference type="NCBI Taxonomy" id="504805"/>
    <lineage>
        <taxon>Bacteria</taxon>
        <taxon>Bacillati</taxon>
        <taxon>Actinomycetota</taxon>
        <taxon>Actinomycetes</taxon>
        <taxon>Streptosporangiales</taxon>
        <taxon>Streptosporangiaceae</taxon>
        <taxon>Sinosporangium</taxon>
    </lineage>
</organism>
<evidence type="ECO:0008006" key="3">
    <source>
        <dbReference type="Google" id="ProtNLM"/>
    </source>
</evidence>
<name>A0A1G8JBL2_9ACTN</name>
<dbReference type="AlphaFoldDB" id="A0A1G8JBL2"/>
<gene>
    <name evidence="1" type="ORF">SAMN05421505_14233</name>
</gene>
<sequence length="46" mass="5270">MSMHVHVRLRHALAITDDGHLIEELRCKCGATWTHVHQVDGGRPER</sequence>
<protein>
    <recommendedName>
        <fullName evidence="3">HNH endonuclease</fullName>
    </recommendedName>
</protein>
<reference evidence="1 2" key="1">
    <citation type="submission" date="2016-10" db="EMBL/GenBank/DDBJ databases">
        <authorList>
            <person name="de Groot N.N."/>
        </authorList>
    </citation>
    <scope>NUCLEOTIDE SEQUENCE [LARGE SCALE GENOMIC DNA]</scope>
    <source>
        <strain evidence="1 2">CPCC 201354</strain>
    </source>
</reference>
<keyword evidence="2" id="KW-1185">Reference proteome</keyword>
<dbReference type="EMBL" id="FNCN01000042">
    <property type="protein sequence ID" value="SDI28649.1"/>
    <property type="molecule type" value="Genomic_DNA"/>
</dbReference>
<dbReference type="RefSeq" id="WP_176955718.1">
    <property type="nucleotide sequence ID" value="NZ_FNCN01000042.1"/>
</dbReference>
<proteinExistence type="predicted"/>
<dbReference type="Proteomes" id="UP000198923">
    <property type="component" value="Unassembled WGS sequence"/>
</dbReference>
<evidence type="ECO:0000313" key="1">
    <source>
        <dbReference type="EMBL" id="SDI28649.1"/>
    </source>
</evidence>
<dbReference type="STRING" id="504805.SAMN05421505_14233"/>
<accession>A0A1G8JBL2</accession>